<sequence length="208" mass="23840">MKKIRILFITLAAILVVAMITIMITTNMKTKDKGLDEYESGNLEDLPDNLVDESLDVESGIDVGHHAPDFKLTTLTGEVVNLSDYRGKTVMLNFWASWCPPCRVEMPHMETYYQEYKDQDNIEILAVNMTTLERGSQEKVPEFVDKHGLTFPILMDEKGEVMDLYKVIVYPTTYIVNPEGVITDKVMIPLDVEVIKWLIENSEEFRVD</sequence>
<name>A0A1D8JDJ4_9BACL</name>
<dbReference type="GO" id="GO:0016491">
    <property type="term" value="F:oxidoreductase activity"/>
    <property type="evidence" value="ECO:0007669"/>
    <property type="project" value="InterPro"/>
</dbReference>
<keyword evidence="5" id="KW-1185">Reference proteome</keyword>
<dbReference type="Proteomes" id="UP000185746">
    <property type="component" value="Chromosome"/>
</dbReference>
<dbReference type="KEGG" id="surl:BI350_03780"/>
<evidence type="ECO:0000256" key="1">
    <source>
        <dbReference type="ARBA" id="ARBA00023157"/>
    </source>
</evidence>
<dbReference type="Gene3D" id="3.40.30.10">
    <property type="entry name" value="Glutaredoxin"/>
    <property type="match status" value="1"/>
</dbReference>
<dbReference type="CDD" id="cd02966">
    <property type="entry name" value="TlpA_like_family"/>
    <property type="match status" value="1"/>
</dbReference>
<dbReference type="PANTHER" id="PTHR42852">
    <property type="entry name" value="THIOL:DISULFIDE INTERCHANGE PROTEIN DSBE"/>
    <property type="match status" value="1"/>
</dbReference>
<dbReference type="InterPro" id="IPR000866">
    <property type="entry name" value="AhpC/TSA"/>
</dbReference>
<dbReference type="AlphaFoldDB" id="A0A1D8JDJ4"/>
<reference evidence="4 5" key="1">
    <citation type="submission" date="2016-09" db="EMBL/GenBank/DDBJ databases">
        <title>Complete genome sequence of the Lysinibacillus sphaericus LMG 22257, a specie of Bacillus with ureolytic activity that can effectively biodeposit calcium carbonate.</title>
        <authorList>
            <person name="Yan W."/>
        </authorList>
    </citation>
    <scope>NUCLEOTIDE SEQUENCE [LARGE SCALE GENOMIC DNA]</scope>
    <source>
        <strain evidence="4 5">LMG 22257</strain>
    </source>
</reference>
<dbReference type="PANTHER" id="PTHR42852:SF1">
    <property type="entry name" value="THIOREDOXIN-LIKE PROTEIN YNEN"/>
    <property type="match status" value="1"/>
</dbReference>
<dbReference type="PROSITE" id="PS51352">
    <property type="entry name" value="THIOREDOXIN_2"/>
    <property type="match status" value="1"/>
</dbReference>
<evidence type="ECO:0000256" key="2">
    <source>
        <dbReference type="SAM" id="Phobius"/>
    </source>
</evidence>
<gene>
    <name evidence="4" type="ORF">BI350_03780</name>
</gene>
<organism evidence="4 5">
    <name type="scientific">Sporosarcina ureilytica</name>
    <dbReference type="NCBI Taxonomy" id="298596"/>
    <lineage>
        <taxon>Bacteria</taxon>
        <taxon>Bacillati</taxon>
        <taxon>Bacillota</taxon>
        <taxon>Bacilli</taxon>
        <taxon>Bacillales</taxon>
        <taxon>Caryophanaceae</taxon>
        <taxon>Sporosarcina</taxon>
    </lineage>
</organism>
<dbReference type="InterPro" id="IPR013766">
    <property type="entry name" value="Thioredoxin_domain"/>
</dbReference>
<evidence type="ECO:0000313" key="4">
    <source>
        <dbReference type="EMBL" id="AOV06790.1"/>
    </source>
</evidence>
<dbReference type="PROSITE" id="PS00194">
    <property type="entry name" value="THIOREDOXIN_1"/>
    <property type="match status" value="1"/>
</dbReference>
<accession>A0A1D8JDJ4</accession>
<proteinExistence type="predicted"/>
<keyword evidence="2" id="KW-1133">Transmembrane helix</keyword>
<dbReference type="RefSeq" id="WP_075526912.1">
    <property type="nucleotide sequence ID" value="NZ_CP017560.1"/>
</dbReference>
<dbReference type="GO" id="GO:0016209">
    <property type="term" value="F:antioxidant activity"/>
    <property type="evidence" value="ECO:0007669"/>
    <property type="project" value="InterPro"/>
</dbReference>
<evidence type="ECO:0000313" key="5">
    <source>
        <dbReference type="Proteomes" id="UP000185746"/>
    </source>
</evidence>
<feature type="transmembrane region" description="Helical" evidence="2">
    <location>
        <begin position="6"/>
        <end position="25"/>
    </location>
</feature>
<evidence type="ECO:0000259" key="3">
    <source>
        <dbReference type="PROSITE" id="PS51352"/>
    </source>
</evidence>
<keyword evidence="1" id="KW-1015">Disulfide bond</keyword>
<dbReference type="EMBL" id="CP017560">
    <property type="protein sequence ID" value="AOV06790.1"/>
    <property type="molecule type" value="Genomic_DNA"/>
</dbReference>
<dbReference type="InterPro" id="IPR050553">
    <property type="entry name" value="Thioredoxin_ResA/DsbE_sf"/>
</dbReference>
<keyword evidence="2" id="KW-0812">Transmembrane</keyword>
<dbReference type="SUPFAM" id="SSF52833">
    <property type="entry name" value="Thioredoxin-like"/>
    <property type="match status" value="1"/>
</dbReference>
<keyword evidence="2" id="KW-0472">Membrane</keyword>
<dbReference type="InterPro" id="IPR036249">
    <property type="entry name" value="Thioredoxin-like_sf"/>
</dbReference>
<dbReference type="InterPro" id="IPR017937">
    <property type="entry name" value="Thioredoxin_CS"/>
</dbReference>
<protein>
    <recommendedName>
        <fullName evidence="3">Thioredoxin domain-containing protein</fullName>
    </recommendedName>
</protein>
<dbReference type="Pfam" id="PF00578">
    <property type="entry name" value="AhpC-TSA"/>
    <property type="match status" value="1"/>
</dbReference>
<feature type="domain" description="Thioredoxin" evidence="3">
    <location>
        <begin position="61"/>
        <end position="204"/>
    </location>
</feature>